<sequence>MSEDEGHSLKMGGMSCILKKTGLKSGDPMYLRRALVNNIGEEKRTKIHIQKLQKALSLRLREIDKEKAALKKFLIKLHKTTGYFPRTQFLSLIPV</sequence>
<evidence type="ECO:0000313" key="1">
    <source>
        <dbReference type="Proteomes" id="UP001732720"/>
    </source>
</evidence>
<reference evidence="2" key="1">
    <citation type="submission" date="2025-08" db="UniProtKB">
        <authorList>
            <consortium name="RefSeq"/>
        </authorList>
    </citation>
    <scope>IDENTIFICATION</scope>
</reference>
<dbReference type="RefSeq" id="XP_073908770.1">
    <property type="nucleotide sequence ID" value="XM_074052669.1"/>
</dbReference>
<protein>
    <submittedName>
        <fullName evidence="2">Uncharacterized protein</fullName>
    </submittedName>
</protein>
<organism evidence="1 2">
    <name type="scientific">Castor canadensis</name>
    <name type="common">American beaver</name>
    <dbReference type="NCBI Taxonomy" id="51338"/>
    <lineage>
        <taxon>Eukaryota</taxon>
        <taxon>Metazoa</taxon>
        <taxon>Chordata</taxon>
        <taxon>Craniata</taxon>
        <taxon>Vertebrata</taxon>
        <taxon>Euteleostomi</taxon>
        <taxon>Mammalia</taxon>
        <taxon>Eutheria</taxon>
        <taxon>Euarchontoglires</taxon>
        <taxon>Glires</taxon>
        <taxon>Rodentia</taxon>
        <taxon>Castorimorpha</taxon>
        <taxon>Castoridae</taxon>
        <taxon>Castor</taxon>
    </lineage>
</organism>
<name>A0AC58KV24_CASCN</name>
<dbReference type="Proteomes" id="UP001732720">
    <property type="component" value="Chromosome 13"/>
</dbReference>
<evidence type="ECO:0000313" key="2">
    <source>
        <dbReference type="RefSeq" id="XP_073908770.1"/>
    </source>
</evidence>
<gene>
    <name evidence="2" type="primary">LOC141415701</name>
</gene>
<proteinExistence type="predicted"/>
<accession>A0AC58KV24</accession>
<keyword evidence="1" id="KW-1185">Reference proteome</keyword>